<feature type="compositionally biased region" description="Basic residues" evidence="1">
    <location>
        <begin position="147"/>
        <end position="157"/>
    </location>
</feature>
<comment type="caution">
    <text evidence="2">The sequence shown here is derived from an EMBL/GenBank/DDBJ whole genome shotgun (WGS) entry which is preliminary data.</text>
</comment>
<evidence type="ECO:0008006" key="4">
    <source>
        <dbReference type="Google" id="ProtNLM"/>
    </source>
</evidence>
<protein>
    <recommendedName>
        <fullName evidence="4">Phage tail protein</fullName>
    </recommendedName>
</protein>
<feature type="region of interest" description="Disordered" evidence="1">
    <location>
        <begin position="134"/>
        <end position="180"/>
    </location>
</feature>
<dbReference type="Pfam" id="PF06995">
    <property type="entry name" value="Phage_P2_GpU"/>
    <property type="match status" value="1"/>
</dbReference>
<evidence type="ECO:0000256" key="1">
    <source>
        <dbReference type="SAM" id="MobiDB-lite"/>
    </source>
</evidence>
<dbReference type="EMBL" id="SGKU01000027">
    <property type="protein sequence ID" value="NFA43003.1"/>
    <property type="molecule type" value="Genomic_DNA"/>
</dbReference>
<evidence type="ECO:0000313" key="2">
    <source>
        <dbReference type="EMBL" id="NFA43003.1"/>
    </source>
</evidence>
<accession>A0A6M0SNX6</accession>
<gene>
    <name evidence="2" type="ORF">EXM65_10540</name>
</gene>
<feature type="compositionally biased region" description="Basic and acidic residues" evidence="1">
    <location>
        <begin position="158"/>
        <end position="174"/>
    </location>
</feature>
<dbReference type="InterPro" id="IPR009734">
    <property type="entry name" value="Myoviridae_GpU"/>
</dbReference>
<dbReference type="Proteomes" id="UP000472355">
    <property type="component" value="Unassembled WGS sequence"/>
</dbReference>
<organism evidence="2 3">
    <name type="scientific">Clostridium botulinum</name>
    <dbReference type="NCBI Taxonomy" id="1491"/>
    <lineage>
        <taxon>Bacteria</taxon>
        <taxon>Bacillati</taxon>
        <taxon>Bacillota</taxon>
        <taxon>Clostridia</taxon>
        <taxon>Eubacteriales</taxon>
        <taxon>Clostridiaceae</taxon>
        <taxon>Clostridium</taxon>
    </lineage>
</organism>
<name>A0A6M0SNX6_CLOBO</name>
<dbReference type="AlphaFoldDB" id="A0A6M0SNX6"/>
<evidence type="ECO:0000313" key="3">
    <source>
        <dbReference type="Proteomes" id="UP000472355"/>
    </source>
</evidence>
<feature type="compositionally biased region" description="Basic and acidic residues" evidence="1">
    <location>
        <begin position="134"/>
        <end position="146"/>
    </location>
</feature>
<reference evidence="2 3" key="1">
    <citation type="submission" date="2019-02" db="EMBL/GenBank/DDBJ databases">
        <title>Genome sequencing of Clostridium botulinum clinical isolates.</title>
        <authorList>
            <person name="Brunt J."/>
            <person name="Van Vliet A.H.M."/>
            <person name="Stringer S.C."/>
            <person name="Grant K.A."/>
            <person name="Carter A.C."/>
            <person name="Peck M.W."/>
        </authorList>
    </citation>
    <scope>NUCLEOTIDE SEQUENCE [LARGE SCALE GENOMIC DNA]</scope>
    <source>
        <strain evidence="2 3">H113700579</strain>
    </source>
</reference>
<proteinExistence type="predicted"/>
<sequence>MSIGSFNSKTFEVTQDKIYTFDDYTRDISLNIEDQEVDGSKPSTYIKGITLEQVSFNVKLIQSNSIDVKTEIDDWKSICEDGVPYMLFIGDKPVSNNKFLLTSISLTDNIYIYGGKLIKSTMKLSFKEYVRAGVKKEEGTSSESKKTSKSKGKKKSSEKKEMSSEDNAKVDALESKIFGG</sequence>